<dbReference type="RefSeq" id="WP_013657453.1">
    <property type="nucleotide sequence ID" value="NC_015275.1"/>
</dbReference>
<dbReference type="KEGG" id="cle:Clole_2454"/>
<protein>
    <submittedName>
        <fullName evidence="3">Flagellar hook-length control protein-like protein</fullName>
    </submittedName>
</protein>
<feature type="compositionally biased region" description="Basic and acidic residues" evidence="1">
    <location>
        <begin position="53"/>
        <end position="101"/>
    </location>
</feature>
<dbReference type="HOGENOM" id="CLU_617770_0_0_9"/>
<dbReference type="Gene3D" id="3.30.750.140">
    <property type="match status" value="1"/>
</dbReference>
<keyword evidence="3" id="KW-0966">Cell projection</keyword>
<gene>
    <name evidence="3" type="ordered locus">Clole_2454</name>
</gene>
<evidence type="ECO:0000313" key="4">
    <source>
        <dbReference type="Proteomes" id="UP000008467"/>
    </source>
</evidence>
<dbReference type="PANTHER" id="PTHR37533:SF2">
    <property type="entry name" value="FLAGELLAR HOOK-LENGTH CONTROL PROTEIN"/>
    <property type="match status" value="1"/>
</dbReference>
<accession>F2JGR8</accession>
<feature type="domain" description="Flagellar hook-length control protein-like C-terminal" evidence="2">
    <location>
        <begin position="326"/>
        <end position="398"/>
    </location>
</feature>
<evidence type="ECO:0000313" key="3">
    <source>
        <dbReference type="EMBL" id="ADZ84160.1"/>
    </source>
</evidence>
<dbReference type="STRING" id="642492.Clole_2454"/>
<evidence type="ECO:0000259" key="2">
    <source>
        <dbReference type="Pfam" id="PF02120"/>
    </source>
</evidence>
<evidence type="ECO:0000256" key="1">
    <source>
        <dbReference type="SAM" id="MobiDB-lite"/>
    </source>
</evidence>
<dbReference type="PANTHER" id="PTHR37533">
    <property type="entry name" value="FLAGELLAR HOOK-LENGTH CONTROL PROTEIN"/>
    <property type="match status" value="1"/>
</dbReference>
<proteinExistence type="predicted"/>
<keyword evidence="3" id="KW-0969">Cilium</keyword>
<reference evidence="3 4" key="1">
    <citation type="journal article" date="2011" name="J. Bacteriol.">
        <title>Complete genome sequence of the cellulose-degrading bacterium Cellulosilyticum lentocellum.</title>
        <authorList>
            <consortium name="US DOE Joint Genome Institute"/>
            <person name="Miller D.A."/>
            <person name="Suen G."/>
            <person name="Bruce D."/>
            <person name="Copeland A."/>
            <person name="Cheng J.F."/>
            <person name="Detter C."/>
            <person name="Goodwin L.A."/>
            <person name="Han C.S."/>
            <person name="Hauser L.J."/>
            <person name="Land M.L."/>
            <person name="Lapidus A."/>
            <person name="Lucas S."/>
            <person name="Meincke L."/>
            <person name="Pitluck S."/>
            <person name="Tapia R."/>
            <person name="Teshima H."/>
            <person name="Woyke T."/>
            <person name="Fox B.G."/>
            <person name="Angert E.R."/>
            <person name="Currie C.R."/>
        </authorList>
    </citation>
    <scope>NUCLEOTIDE SEQUENCE [LARGE SCALE GENOMIC DNA]</scope>
    <source>
        <strain evidence="4">ATCC 49066 / DSM 5427 / NCIMB 11756 / RHM5</strain>
    </source>
</reference>
<dbReference type="InterPro" id="IPR021136">
    <property type="entry name" value="Flagellar_hook_control-like_C"/>
</dbReference>
<keyword evidence="3" id="KW-0282">Flagellum</keyword>
<feature type="compositionally biased region" description="Basic and acidic residues" evidence="1">
    <location>
        <begin position="30"/>
        <end position="45"/>
    </location>
</feature>
<dbReference type="Pfam" id="PF02120">
    <property type="entry name" value="Flg_hook"/>
    <property type="match status" value="1"/>
</dbReference>
<feature type="region of interest" description="Disordered" evidence="1">
    <location>
        <begin position="20"/>
        <end position="101"/>
    </location>
</feature>
<dbReference type="CDD" id="cd17470">
    <property type="entry name" value="T3SS_Flik_C"/>
    <property type="match status" value="1"/>
</dbReference>
<dbReference type="Proteomes" id="UP000008467">
    <property type="component" value="Chromosome"/>
</dbReference>
<name>F2JGR8_CELLD</name>
<feature type="region of interest" description="Disordered" evidence="1">
    <location>
        <begin position="424"/>
        <end position="443"/>
    </location>
</feature>
<dbReference type="AlphaFoldDB" id="F2JGR8"/>
<sequence>MGQIGLGTIFMNAQVANVDTNYTSSSKAIEPSKERSFSKELDKAKTSQSGNQDKNETTKIKDDKGNEVVQKTKDGVTKSEPVNKEKVESKPEDELENSKDKGEIDEKILSLLSQVLNVTTDQLKELLNQMGYAPSDLLKQEMFGKFVSEVYTQIKGENLLMVEDGVKDISQLFDQLQVMCSKTKIEGTPLDLQKQMDVKTNIEKPIEETEQSLLTIQSLNEVEEGNDIEVTQKPQVQSVVQNMNTKTVTQLQTPEEQSNVLNNSVLNETGKVDLGIVVPIQNFSSTVYSQLWQPEGTGTSQQVAQTPQLIETDIIDQIDFKTLGMTKEIHLQLSPKELGELSIKLIEENSNIVAQIKVDNEKAKAFLINEMNSLKTALEERGLTVTDVRVDIKQDTHQSQMEQEKQKSSKRIQEIITKHMEAFEEEEEIRPEKISDSEVDYMV</sequence>
<keyword evidence="4" id="KW-1185">Reference proteome</keyword>
<dbReference type="EMBL" id="CP002582">
    <property type="protein sequence ID" value="ADZ84160.1"/>
    <property type="molecule type" value="Genomic_DNA"/>
</dbReference>
<dbReference type="eggNOG" id="COG3144">
    <property type="taxonomic scope" value="Bacteria"/>
</dbReference>
<organism evidence="3 4">
    <name type="scientific">Cellulosilyticum lentocellum (strain ATCC 49066 / DSM 5427 / NCIMB 11756 / RHM5)</name>
    <name type="common">Clostridium lentocellum</name>
    <dbReference type="NCBI Taxonomy" id="642492"/>
    <lineage>
        <taxon>Bacteria</taxon>
        <taxon>Bacillati</taxon>
        <taxon>Bacillota</taxon>
        <taxon>Clostridia</taxon>
        <taxon>Lachnospirales</taxon>
        <taxon>Cellulosilyticaceae</taxon>
        <taxon>Cellulosilyticum</taxon>
    </lineage>
</organism>
<dbReference type="InterPro" id="IPR038610">
    <property type="entry name" value="FliK-like_C_sf"/>
</dbReference>
<dbReference type="InterPro" id="IPR052563">
    <property type="entry name" value="FliK"/>
</dbReference>